<dbReference type="Gene3D" id="3.90.1200.10">
    <property type="match status" value="1"/>
</dbReference>
<sequence>MTSPPPPEILAAFGIEGSSPIESLPAGHIHRTWKVTAATPVAIQRVNDVVFRAPHELMANLERLEQVLDRVEVPTLHWRRTVDGALLHRDYLGGLWRASTWIPGEVRAGAPADSDVETISRAFGEYAASLADEPVERYVEVIPSFHDFAARERAWHFAVLRDDANRFLHAQPEIERASRVLERLHELREFDAWRQLPRRLAHNDAKAANIVRRADGTFTVIDLDTTMPGHLLADVGELIRTMCRSASEDDDLAATSLQTERFGLVLRGWLDGYGSELHDAEAEALPIAGAMMTTENALRFLTDYLDGDIYFHIDRPDQNRARFRAQIALAQTLLDGMSDLRRVVANELSRRS</sequence>
<evidence type="ECO:0000313" key="2">
    <source>
        <dbReference type="EMBL" id="CAB4832736.1"/>
    </source>
</evidence>
<dbReference type="AlphaFoldDB" id="A0A6J7JGL9"/>
<name>A0A6J7JGL9_9ZZZZ</name>
<dbReference type="SUPFAM" id="SSF56112">
    <property type="entry name" value="Protein kinase-like (PK-like)"/>
    <property type="match status" value="1"/>
</dbReference>
<dbReference type="EMBL" id="CAFBMH010000243">
    <property type="protein sequence ID" value="CAB4941764.1"/>
    <property type="molecule type" value="Genomic_DNA"/>
</dbReference>
<evidence type="ECO:0000259" key="1">
    <source>
        <dbReference type="Pfam" id="PF01636"/>
    </source>
</evidence>
<dbReference type="Pfam" id="PF01636">
    <property type="entry name" value="APH"/>
    <property type="match status" value="1"/>
</dbReference>
<gene>
    <name evidence="2" type="ORF">UFOPK3139_01699</name>
    <name evidence="3" type="ORF">UFOPK3543_03300</name>
</gene>
<protein>
    <submittedName>
        <fullName evidence="3">Unannotated protein</fullName>
    </submittedName>
</protein>
<dbReference type="EMBL" id="CAFABA010000069">
    <property type="protein sequence ID" value="CAB4832736.1"/>
    <property type="molecule type" value="Genomic_DNA"/>
</dbReference>
<dbReference type="InterPro" id="IPR002575">
    <property type="entry name" value="Aminoglycoside_PTrfase"/>
</dbReference>
<feature type="domain" description="Aminoglycoside phosphotransferase" evidence="1">
    <location>
        <begin position="21"/>
        <end position="255"/>
    </location>
</feature>
<reference evidence="3" key="1">
    <citation type="submission" date="2020-05" db="EMBL/GenBank/DDBJ databases">
        <authorList>
            <person name="Chiriac C."/>
            <person name="Salcher M."/>
            <person name="Ghai R."/>
            <person name="Kavagutti S V."/>
        </authorList>
    </citation>
    <scope>NUCLEOTIDE SEQUENCE</scope>
</reference>
<organism evidence="3">
    <name type="scientific">freshwater metagenome</name>
    <dbReference type="NCBI Taxonomy" id="449393"/>
    <lineage>
        <taxon>unclassified sequences</taxon>
        <taxon>metagenomes</taxon>
        <taxon>ecological metagenomes</taxon>
    </lineage>
</organism>
<evidence type="ECO:0000313" key="3">
    <source>
        <dbReference type="EMBL" id="CAB4941764.1"/>
    </source>
</evidence>
<proteinExistence type="predicted"/>
<dbReference type="InterPro" id="IPR011009">
    <property type="entry name" value="Kinase-like_dom_sf"/>
</dbReference>
<accession>A0A6J7JGL9</accession>